<dbReference type="AlphaFoldDB" id="A0AAW0R234"/>
<keyword evidence="2" id="KW-1185">Reference proteome</keyword>
<dbReference type="InterPro" id="IPR052374">
    <property type="entry name" value="SERAC1"/>
</dbReference>
<name>A0AAW0R234_9PEZI</name>
<protein>
    <submittedName>
        <fullName evidence="1">Uncharacterized protein</fullName>
    </submittedName>
</protein>
<dbReference type="PANTHER" id="PTHR48182:SF3">
    <property type="entry name" value="DUF676 DOMAIN-CONTAINING PROTEIN"/>
    <property type="match status" value="1"/>
</dbReference>
<accession>A0AAW0R234</accession>
<organism evidence="1 2">
    <name type="scientific">Apiospora kogelbergensis</name>
    <dbReference type="NCBI Taxonomy" id="1337665"/>
    <lineage>
        <taxon>Eukaryota</taxon>
        <taxon>Fungi</taxon>
        <taxon>Dikarya</taxon>
        <taxon>Ascomycota</taxon>
        <taxon>Pezizomycotina</taxon>
        <taxon>Sordariomycetes</taxon>
        <taxon>Xylariomycetidae</taxon>
        <taxon>Amphisphaeriales</taxon>
        <taxon>Apiosporaceae</taxon>
        <taxon>Apiospora</taxon>
    </lineage>
</organism>
<dbReference type="Proteomes" id="UP001392437">
    <property type="component" value="Unassembled WGS sequence"/>
</dbReference>
<comment type="caution">
    <text evidence="1">The sequence shown here is derived from an EMBL/GenBank/DDBJ whole genome shotgun (WGS) entry which is preliminary data.</text>
</comment>
<dbReference type="PANTHER" id="PTHR48182">
    <property type="entry name" value="PROTEIN SERAC1"/>
    <property type="match status" value="1"/>
</dbReference>
<reference evidence="1 2" key="1">
    <citation type="submission" date="2023-01" db="EMBL/GenBank/DDBJ databases">
        <title>Analysis of 21 Apiospora genomes using comparative genomics revels a genus with tremendous synthesis potential of carbohydrate active enzymes and secondary metabolites.</title>
        <authorList>
            <person name="Sorensen T."/>
        </authorList>
    </citation>
    <scope>NUCLEOTIDE SEQUENCE [LARGE SCALE GENOMIC DNA]</scope>
    <source>
        <strain evidence="1 2">CBS 117206</strain>
    </source>
</reference>
<evidence type="ECO:0000313" key="1">
    <source>
        <dbReference type="EMBL" id="KAK8121278.1"/>
    </source>
</evidence>
<proteinExistence type="predicted"/>
<dbReference type="EMBL" id="JAQQWP010000004">
    <property type="protein sequence ID" value="KAK8121278.1"/>
    <property type="molecule type" value="Genomic_DNA"/>
</dbReference>
<evidence type="ECO:0000313" key="2">
    <source>
        <dbReference type="Proteomes" id="UP001392437"/>
    </source>
</evidence>
<gene>
    <name evidence="1" type="ORF">PG999_005398</name>
</gene>
<sequence length="227" mass="25186">MKTARIFTYDWNASLVGPGVSQNRLADHARALLNSISGEREKTALVTCSQAWQAENQPVLDYTVGIIFLGTPFHGTAEAHQNATELRLVLESAARNTTAAHLAEYVGKGEDAQATLHEVVADFSHLIRLERANISVICYHETQMTDYSSIASTLPESFRERLDKNNRATFVTPVSASLLGCPSYSLDKKHSTLNKYHSPSDPAFQEVVRRLKKMEADAPAELKRRES</sequence>